<evidence type="ECO:0000313" key="16">
    <source>
        <dbReference type="EMBL" id="RST71149.1"/>
    </source>
</evidence>
<comment type="subcellular location">
    <subcellularLocation>
        <location evidence="1">Cell membrane</location>
        <topology evidence="1">Multi-pass membrane protein</topology>
    </subcellularLocation>
</comment>
<name>A0A429XTP9_9BACI</name>
<keyword evidence="6" id="KW-0904">Protein phosphatase</keyword>
<evidence type="ECO:0000256" key="1">
    <source>
        <dbReference type="ARBA" id="ARBA00004651"/>
    </source>
</evidence>
<dbReference type="Proteomes" id="UP000287156">
    <property type="component" value="Unassembled WGS sequence"/>
</dbReference>
<sequence length="831" mass="92270">MKLEKGDQGIVDSVGTADLQGADLDFSTGLKRFQQKMEYWFLQKGLALLIVSVLLGRALILSQLTPFALPFFAAIFMTRRRNAPLVLFGLLAGSLTISISNTLFIFSICAIFLVSFRLLERIHSVPIKAMPYYVFFISFFTKCLFIYARNGQAFTNYDAVMAAVEAGLSLVLVFIFLQSTPFLTTGKRAKALKTEEVISLIILLASVMTGTIGWNIYGLSIEHILSRYLVILFAFTAGATVGSTVGVVTGLIFSLASMSSFYQMSLLAFAGLLGGLLKEGKRAGTAVGLLVATLLVGIYGEGTGILATTIYESSAAAILLLLTPYTLIEKLARHIPGTAEYSQDQQQYARKVRDITVRRVEQFSSVFEALSDSFSEPEKWKDSVNDDQEFDLFLSNVTEKTCQICFRKNKCWGENFDKTYDLMKNIMHEIDEESGALPKPVHRQLEQHCNKAANVKNAIHQELAVYQANQKLKKQVQESRKLVAEQLLGVSEVMGDFAREIKREQNNHHKQEEMLLDTLQDFGIDIEYVEIYNLEAGSIDIDLMIPNWYGNGECEKLIAPLISDIMGETVIVQNKEDVQYPNGYHYVTLRSAKAYVVETGVAHAAKGGGFLSGDSYSTIELGGGKFALAISDGMGNGERAHKESNETLKLLQKILQSGIEEKVAIKSINSVLSLRTDDEIFSTLDLAMIDLQTIEAKFLKIGSTPSFIKRGNKIKKVESGNLPIGILDEFDFDVVSEQLKDGDLIIMMSDGVFEGPKHVENYELWMKRKLKELQTDDPQAVSDLIMEEVIRTRSGVIQDDMTIVVAKVKRNTPKWAAIPVRKKTARLSGAS</sequence>
<feature type="transmembrane region" description="Helical" evidence="14">
    <location>
        <begin position="46"/>
        <end position="73"/>
    </location>
</feature>
<evidence type="ECO:0000256" key="7">
    <source>
        <dbReference type="ARBA" id="ARBA00022969"/>
    </source>
</evidence>
<keyword evidence="9 14" id="KW-0472">Membrane</keyword>
<dbReference type="InterPro" id="IPR052016">
    <property type="entry name" value="Bact_Sigma-Reg"/>
</dbReference>
<evidence type="ECO:0000256" key="9">
    <source>
        <dbReference type="ARBA" id="ARBA00023136"/>
    </source>
</evidence>
<dbReference type="InterPro" id="IPR014221">
    <property type="entry name" value="SpoII_E"/>
</dbReference>
<evidence type="ECO:0000256" key="10">
    <source>
        <dbReference type="ARBA" id="ARBA00047761"/>
    </source>
</evidence>
<keyword evidence="4 14" id="KW-0812">Transmembrane</keyword>
<comment type="function">
    <text evidence="12">Normally needed for pro-sigma E processing during sporulation but can be bypassed in vegetative cells. Activates SpoIIAA by dephosphorylation.</text>
</comment>
<comment type="catalytic activity">
    <reaction evidence="10">
        <text>O-phospho-L-seryl-[protein] + H2O = L-seryl-[protein] + phosphate</text>
        <dbReference type="Rhea" id="RHEA:20629"/>
        <dbReference type="Rhea" id="RHEA-COMP:9863"/>
        <dbReference type="Rhea" id="RHEA-COMP:11604"/>
        <dbReference type="ChEBI" id="CHEBI:15377"/>
        <dbReference type="ChEBI" id="CHEBI:29999"/>
        <dbReference type="ChEBI" id="CHEBI:43474"/>
        <dbReference type="ChEBI" id="CHEBI:83421"/>
        <dbReference type="EC" id="3.1.3.16"/>
    </reaction>
</comment>
<evidence type="ECO:0000259" key="15">
    <source>
        <dbReference type="PROSITE" id="PS51746"/>
    </source>
</evidence>
<gene>
    <name evidence="16" type="primary">spoIIE</name>
    <name evidence="16" type="ORF">D4T97_019475</name>
</gene>
<dbReference type="NCBIfam" id="TIGR02865">
    <property type="entry name" value="spore_II_E"/>
    <property type="match status" value="1"/>
</dbReference>
<reference evidence="16" key="1">
    <citation type="submission" date="2018-12" db="EMBL/GenBank/DDBJ databases">
        <authorList>
            <person name="Sun L."/>
            <person name="Chen Z."/>
        </authorList>
    </citation>
    <scope>NUCLEOTIDE SEQUENCE [LARGE SCALE GENOMIC DNA]</scope>
    <source>
        <strain evidence="16">3-2-2</strain>
    </source>
</reference>
<keyword evidence="17" id="KW-1185">Reference proteome</keyword>
<dbReference type="InterPro" id="IPR001932">
    <property type="entry name" value="PPM-type_phosphatase-like_dom"/>
</dbReference>
<dbReference type="OrthoDB" id="9763774at2"/>
<evidence type="ECO:0000313" key="17">
    <source>
        <dbReference type="Proteomes" id="UP000287156"/>
    </source>
</evidence>
<keyword evidence="5 16" id="KW-0378">Hydrolase</keyword>
<comment type="caution">
    <text evidence="16">The sequence shown here is derived from an EMBL/GenBank/DDBJ whole genome shotgun (WGS) entry which is preliminary data.</text>
</comment>
<feature type="transmembrane region" description="Helical" evidence="14">
    <location>
        <begin position="259"/>
        <end position="276"/>
    </location>
</feature>
<dbReference type="PANTHER" id="PTHR43156:SF2">
    <property type="entry name" value="STAGE II SPORULATION PROTEIN E"/>
    <property type="match status" value="1"/>
</dbReference>
<feature type="transmembrane region" description="Helical" evidence="14">
    <location>
        <begin position="197"/>
        <end position="217"/>
    </location>
</feature>
<dbReference type="SMART" id="SM00331">
    <property type="entry name" value="PP2C_SIG"/>
    <property type="match status" value="1"/>
</dbReference>
<dbReference type="SMART" id="SM00332">
    <property type="entry name" value="PP2Cc"/>
    <property type="match status" value="1"/>
</dbReference>
<evidence type="ECO:0000256" key="3">
    <source>
        <dbReference type="ARBA" id="ARBA00022475"/>
    </source>
</evidence>
<dbReference type="Pfam" id="PF19732">
    <property type="entry name" value="SpoIIE_N"/>
    <property type="match status" value="1"/>
</dbReference>
<evidence type="ECO:0000256" key="2">
    <source>
        <dbReference type="ARBA" id="ARBA00013081"/>
    </source>
</evidence>
<keyword evidence="8 14" id="KW-1133">Transmembrane helix</keyword>
<accession>A0A429XTP9</accession>
<dbReference type="GO" id="GO:0005886">
    <property type="term" value="C:plasma membrane"/>
    <property type="evidence" value="ECO:0007669"/>
    <property type="project" value="UniProtKB-SubCell"/>
</dbReference>
<evidence type="ECO:0000256" key="13">
    <source>
        <dbReference type="ARBA" id="ARBA00074959"/>
    </source>
</evidence>
<evidence type="ECO:0000256" key="5">
    <source>
        <dbReference type="ARBA" id="ARBA00022801"/>
    </source>
</evidence>
<feature type="transmembrane region" description="Helical" evidence="14">
    <location>
        <begin position="130"/>
        <end position="147"/>
    </location>
</feature>
<evidence type="ECO:0000256" key="14">
    <source>
        <dbReference type="SAM" id="Phobius"/>
    </source>
</evidence>
<evidence type="ECO:0000256" key="11">
    <source>
        <dbReference type="ARBA" id="ARBA00048336"/>
    </source>
</evidence>
<keyword evidence="3" id="KW-1003">Cell membrane</keyword>
<dbReference type="InterPro" id="IPR045768">
    <property type="entry name" value="SpoIIE_N"/>
</dbReference>
<dbReference type="SUPFAM" id="SSF81606">
    <property type="entry name" value="PP2C-like"/>
    <property type="match status" value="1"/>
</dbReference>
<dbReference type="PROSITE" id="PS51746">
    <property type="entry name" value="PPM_2"/>
    <property type="match status" value="1"/>
</dbReference>
<dbReference type="Pfam" id="PF07228">
    <property type="entry name" value="SpoIIE"/>
    <property type="match status" value="1"/>
</dbReference>
<evidence type="ECO:0000256" key="8">
    <source>
        <dbReference type="ARBA" id="ARBA00022989"/>
    </source>
</evidence>
<evidence type="ECO:0000256" key="6">
    <source>
        <dbReference type="ARBA" id="ARBA00022912"/>
    </source>
</evidence>
<feature type="transmembrane region" description="Helical" evidence="14">
    <location>
        <begin position="85"/>
        <end position="118"/>
    </location>
</feature>
<dbReference type="Gene3D" id="3.60.40.10">
    <property type="entry name" value="PPM-type phosphatase domain"/>
    <property type="match status" value="1"/>
</dbReference>
<protein>
    <recommendedName>
        <fullName evidence="13">Stage II sporulation protein E</fullName>
        <ecNumber evidence="2">3.1.3.16</ecNumber>
    </recommendedName>
</protein>
<evidence type="ECO:0000256" key="12">
    <source>
        <dbReference type="ARBA" id="ARBA00058752"/>
    </source>
</evidence>
<keyword evidence="7" id="KW-0749">Sporulation</keyword>
<feature type="domain" description="PPM-type phosphatase" evidence="15">
    <location>
        <begin position="598"/>
        <end position="808"/>
    </location>
</feature>
<proteinExistence type="predicted"/>
<feature type="transmembrane region" description="Helical" evidence="14">
    <location>
        <begin position="159"/>
        <end position="177"/>
    </location>
</feature>
<dbReference type="GO" id="GO:0030435">
    <property type="term" value="P:sporulation resulting in formation of a cellular spore"/>
    <property type="evidence" value="ECO:0007669"/>
    <property type="project" value="UniProtKB-KW"/>
</dbReference>
<dbReference type="AlphaFoldDB" id="A0A429XTP9"/>
<dbReference type="InterPro" id="IPR036457">
    <property type="entry name" value="PPM-type-like_dom_sf"/>
</dbReference>
<dbReference type="EC" id="3.1.3.16" evidence="2"/>
<dbReference type="RefSeq" id="WP_126052448.1">
    <property type="nucleotide sequence ID" value="NZ_QYTV02000014.1"/>
</dbReference>
<dbReference type="GO" id="GO:0004722">
    <property type="term" value="F:protein serine/threonine phosphatase activity"/>
    <property type="evidence" value="ECO:0007669"/>
    <property type="project" value="UniProtKB-EC"/>
</dbReference>
<feature type="transmembrane region" description="Helical" evidence="14">
    <location>
        <begin position="229"/>
        <end position="253"/>
    </location>
</feature>
<evidence type="ECO:0000256" key="4">
    <source>
        <dbReference type="ARBA" id="ARBA00022692"/>
    </source>
</evidence>
<dbReference type="FunFam" id="3.60.40.10:FF:000100">
    <property type="entry name" value="Stage II sporulation protein E"/>
    <property type="match status" value="1"/>
</dbReference>
<dbReference type="EMBL" id="QYTV02000014">
    <property type="protein sequence ID" value="RST71149.1"/>
    <property type="molecule type" value="Genomic_DNA"/>
</dbReference>
<organism evidence="16 17">
    <name type="scientific">Siminovitchia acidinfaciens</name>
    <dbReference type="NCBI Taxonomy" id="2321395"/>
    <lineage>
        <taxon>Bacteria</taxon>
        <taxon>Bacillati</taxon>
        <taxon>Bacillota</taxon>
        <taxon>Bacilli</taxon>
        <taxon>Bacillales</taxon>
        <taxon>Bacillaceae</taxon>
        <taxon>Siminovitchia</taxon>
    </lineage>
</organism>
<dbReference type="PANTHER" id="PTHR43156">
    <property type="entry name" value="STAGE II SPORULATION PROTEIN E-RELATED"/>
    <property type="match status" value="1"/>
</dbReference>
<comment type="catalytic activity">
    <reaction evidence="11">
        <text>O-phospho-L-threonyl-[protein] + H2O = L-threonyl-[protein] + phosphate</text>
        <dbReference type="Rhea" id="RHEA:47004"/>
        <dbReference type="Rhea" id="RHEA-COMP:11060"/>
        <dbReference type="Rhea" id="RHEA-COMP:11605"/>
        <dbReference type="ChEBI" id="CHEBI:15377"/>
        <dbReference type="ChEBI" id="CHEBI:30013"/>
        <dbReference type="ChEBI" id="CHEBI:43474"/>
        <dbReference type="ChEBI" id="CHEBI:61977"/>
        <dbReference type="EC" id="3.1.3.16"/>
    </reaction>
</comment>